<keyword evidence="4 9" id="KW-0812">Transmembrane</keyword>
<evidence type="ECO:0000313" key="12">
    <source>
        <dbReference type="EMBL" id="EFR43353.1"/>
    </source>
</evidence>
<dbReference type="NCBIfam" id="TIGR03592">
    <property type="entry name" value="yidC_oxa1_cterm"/>
    <property type="match status" value="1"/>
</dbReference>
<evidence type="ECO:0000256" key="6">
    <source>
        <dbReference type="ARBA" id="ARBA00022989"/>
    </source>
</evidence>
<evidence type="ECO:0000256" key="3">
    <source>
        <dbReference type="ARBA" id="ARBA00022475"/>
    </source>
</evidence>
<dbReference type="Proteomes" id="UP000004594">
    <property type="component" value="Unassembled WGS sequence"/>
</dbReference>
<evidence type="ECO:0000256" key="8">
    <source>
        <dbReference type="ARBA" id="ARBA00023186"/>
    </source>
</evidence>
<dbReference type="PANTHER" id="PTHR12428">
    <property type="entry name" value="OXA1"/>
    <property type="match status" value="1"/>
</dbReference>
<feature type="transmembrane region" description="Helical" evidence="10">
    <location>
        <begin position="105"/>
        <end position="125"/>
    </location>
</feature>
<evidence type="ECO:0000256" key="9">
    <source>
        <dbReference type="RuleBase" id="RU003945"/>
    </source>
</evidence>
<protein>
    <submittedName>
        <fullName evidence="12">Membrane protein insertase, YidC/Oxa1 family</fullName>
    </submittedName>
</protein>
<dbReference type="GO" id="GO:0005886">
    <property type="term" value="C:plasma membrane"/>
    <property type="evidence" value="ECO:0007669"/>
    <property type="project" value="UniProtKB-SubCell"/>
</dbReference>
<dbReference type="EMBL" id="AENT01000001">
    <property type="protein sequence ID" value="EFR43353.1"/>
    <property type="molecule type" value="Genomic_DNA"/>
</dbReference>
<evidence type="ECO:0000256" key="10">
    <source>
        <dbReference type="SAM" id="Phobius"/>
    </source>
</evidence>
<dbReference type="InterPro" id="IPR047196">
    <property type="entry name" value="YidC_ALB_C"/>
</dbReference>
<feature type="transmembrane region" description="Helical" evidence="10">
    <location>
        <begin position="185"/>
        <end position="204"/>
    </location>
</feature>
<evidence type="ECO:0000256" key="1">
    <source>
        <dbReference type="ARBA" id="ARBA00004651"/>
    </source>
</evidence>
<gene>
    <name evidence="12" type="ORF">HMPREF9220_1350</name>
</gene>
<dbReference type="AlphaFoldDB" id="E4L757"/>
<dbReference type="CDD" id="cd20070">
    <property type="entry name" value="5TM_YidC_Alb3"/>
    <property type="match status" value="1"/>
</dbReference>
<name>E4L757_9FIRM</name>
<accession>E4L757</accession>
<dbReference type="InterPro" id="IPR001708">
    <property type="entry name" value="YidC/ALB3/OXA1/COX18"/>
</dbReference>
<dbReference type="RefSeq" id="WP_007553691.1">
    <property type="nucleotide sequence ID" value="NZ_AENT01000001.1"/>
</dbReference>
<organism evidence="12 13">
    <name type="scientific">Dialister micraerophilus UPII 345-E</name>
    <dbReference type="NCBI Taxonomy" id="910314"/>
    <lineage>
        <taxon>Bacteria</taxon>
        <taxon>Bacillati</taxon>
        <taxon>Bacillota</taxon>
        <taxon>Negativicutes</taxon>
        <taxon>Veillonellales</taxon>
        <taxon>Veillonellaceae</taxon>
        <taxon>Dialister</taxon>
    </lineage>
</organism>
<sequence>MADFQIPVLSTLVGYLAEIMRFCLQFCYGITQDLGYPSYGIAIIALTVIIKVILLPLAIKQIKSMKGMQEVQPQLAAIQKKYKNDKMRQSQEIQRLYAEKGVSPLSGCLPLLIQMPFLIAIFYALQGFPYDPNHASFLWLESLAVPDPTYVLPVISAVSTWIISKQTSGANVAGQQKMMMMVMPLMIGYISVKFPSGLVIYWIVSNLFQGIQQTIMFWGSDKNVKKVATPQNGNKVVRKVIRKKVLKKSDSVNSDKVGSSEEAENK</sequence>
<evidence type="ECO:0000256" key="4">
    <source>
        <dbReference type="ARBA" id="ARBA00022692"/>
    </source>
</evidence>
<dbReference type="Pfam" id="PF02096">
    <property type="entry name" value="60KD_IMP"/>
    <property type="match status" value="1"/>
</dbReference>
<evidence type="ECO:0000313" key="13">
    <source>
        <dbReference type="Proteomes" id="UP000004594"/>
    </source>
</evidence>
<dbReference type="GO" id="GO:0015031">
    <property type="term" value="P:protein transport"/>
    <property type="evidence" value="ECO:0007669"/>
    <property type="project" value="UniProtKB-KW"/>
</dbReference>
<evidence type="ECO:0000256" key="2">
    <source>
        <dbReference type="ARBA" id="ARBA00022448"/>
    </source>
</evidence>
<keyword evidence="7 10" id="KW-0472">Membrane</keyword>
<evidence type="ECO:0000256" key="5">
    <source>
        <dbReference type="ARBA" id="ARBA00022927"/>
    </source>
</evidence>
<feature type="transmembrane region" description="Helical" evidence="10">
    <location>
        <begin position="145"/>
        <end position="164"/>
    </location>
</feature>
<evidence type="ECO:0000259" key="11">
    <source>
        <dbReference type="Pfam" id="PF02096"/>
    </source>
</evidence>
<keyword evidence="5" id="KW-0653">Protein transport</keyword>
<comment type="subcellular location">
    <subcellularLocation>
        <location evidence="1">Cell membrane</location>
        <topology evidence="1">Multi-pass membrane protein</topology>
    </subcellularLocation>
    <subcellularLocation>
        <location evidence="9">Membrane</location>
        <topology evidence="9">Multi-pass membrane protein</topology>
    </subcellularLocation>
</comment>
<dbReference type="GO" id="GO:0032977">
    <property type="term" value="F:membrane insertase activity"/>
    <property type="evidence" value="ECO:0007669"/>
    <property type="project" value="InterPro"/>
</dbReference>
<dbReference type="InterPro" id="IPR028055">
    <property type="entry name" value="YidC/Oxa/ALB_C"/>
</dbReference>
<reference evidence="12 13" key="1">
    <citation type="submission" date="2010-11" db="EMBL/GenBank/DDBJ databases">
        <authorList>
            <person name="Durkin A.S."/>
            <person name="Madupu R."/>
            <person name="Torralba M."/>
            <person name="Gillis M."/>
            <person name="Methe B."/>
            <person name="Sutton G."/>
            <person name="Nelson K.E."/>
        </authorList>
    </citation>
    <scope>NUCLEOTIDE SEQUENCE [LARGE SCALE GENOMIC DNA]</scope>
    <source>
        <strain evidence="12 13">UPII 345-E</strain>
    </source>
</reference>
<keyword evidence="8" id="KW-0143">Chaperone</keyword>
<proteinExistence type="inferred from homology"/>
<feature type="transmembrane region" description="Helical" evidence="10">
    <location>
        <begin position="37"/>
        <end position="59"/>
    </location>
</feature>
<keyword evidence="6 10" id="KW-1133">Transmembrane helix</keyword>
<dbReference type="PANTHER" id="PTHR12428:SF65">
    <property type="entry name" value="CYTOCHROME C OXIDASE ASSEMBLY PROTEIN COX18, MITOCHONDRIAL"/>
    <property type="match status" value="1"/>
</dbReference>
<keyword evidence="3" id="KW-1003">Cell membrane</keyword>
<comment type="caution">
    <text evidence="12">The sequence shown here is derived from an EMBL/GenBank/DDBJ whole genome shotgun (WGS) entry which is preliminary data.</text>
</comment>
<keyword evidence="2" id="KW-0813">Transport</keyword>
<dbReference type="PRINTS" id="PR00701">
    <property type="entry name" value="60KDINNERMP"/>
</dbReference>
<feature type="domain" description="Membrane insertase YidC/Oxa/ALB C-terminal" evidence="11">
    <location>
        <begin position="39"/>
        <end position="216"/>
    </location>
</feature>
<dbReference type="GO" id="GO:0051205">
    <property type="term" value="P:protein insertion into membrane"/>
    <property type="evidence" value="ECO:0007669"/>
    <property type="project" value="TreeGrafter"/>
</dbReference>
<comment type="similarity">
    <text evidence="9">Belongs to the OXA1/ALB3/YidC family.</text>
</comment>
<dbReference type="eggNOG" id="COG0706">
    <property type="taxonomic scope" value="Bacteria"/>
</dbReference>
<dbReference type="OrthoDB" id="9780552at2"/>
<evidence type="ECO:0000256" key="7">
    <source>
        <dbReference type="ARBA" id="ARBA00023136"/>
    </source>
</evidence>